<dbReference type="CDD" id="cd16913">
    <property type="entry name" value="YkuD_like"/>
    <property type="match status" value="1"/>
</dbReference>
<sequence>MSSGCIRMNAPDIKALFAQVRTGTPVKVINQPVKFSVEPNGIRYVEVHRPLSPEEEQNVQTMPYVLPAEFTAFRNAQGVDSRLVDKALYRRAGYPVSVSAGQTPAVNTTAVESAQNGFVGEEGQTRATQ</sequence>
<dbReference type="Gene3D" id="2.40.440.10">
    <property type="entry name" value="L,D-transpeptidase catalytic domain-like"/>
    <property type="match status" value="1"/>
</dbReference>
<feature type="domain" description="L,D-TPase catalytic" evidence="12">
    <location>
        <begin position="1"/>
        <end position="29"/>
    </location>
</feature>
<dbReference type="GO" id="GO:0004180">
    <property type="term" value="F:carboxypeptidase activity"/>
    <property type="evidence" value="ECO:0007669"/>
    <property type="project" value="UniProtKB-ARBA"/>
</dbReference>
<dbReference type="SUPFAM" id="SSF141523">
    <property type="entry name" value="L,D-transpeptidase catalytic domain-like"/>
    <property type="match status" value="1"/>
</dbReference>
<evidence type="ECO:0000256" key="4">
    <source>
        <dbReference type="ARBA" id="ARBA00022679"/>
    </source>
</evidence>
<evidence type="ECO:0000256" key="2">
    <source>
        <dbReference type="ARBA" id="ARBA00004752"/>
    </source>
</evidence>
<dbReference type="GO" id="GO:0042597">
    <property type="term" value="C:periplasmic space"/>
    <property type="evidence" value="ECO:0007669"/>
    <property type="project" value="UniProtKB-SubCell"/>
</dbReference>
<evidence type="ECO:0000259" key="12">
    <source>
        <dbReference type="PROSITE" id="PS52029"/>
    </source>
</evidence>
<dbReference type="PROSITE" id="PS52029">
    <property type="entry name" value="LD_TPASE"/>
    <property type="match status" value="1"/>
</dbReference>
<dbReference type="EMBL" id="CQPC01000001">
    <property type="protein sequence ID" value="CNT55893.1"/>
    <property type="molecule type" value="Genomic_DNA"/>
</dbReference>
<keyword evidence="4 13" id="KW-0808">Transferase</keyword>
<protein>
    <submittedName>
        <fullName evidence="13">Membrane protein</fullName>
        <ecNumber evidence="13">2.-.-.-</ecNumber>
    </submittedName>
</protein>
<name>A0A655BLK3_SALET</name>
<gene>
    <name evidence="13" type="primary">ynhG</name>
    <name evidence="13" type="ORF">ERS008202_00097</name>
</gene>
<evidence type="ECO:0000256" key="10">
    <source>
        <dbReference type="ARBA" id="ARBA00023316"/>
    </source>
</evidence>
<evidence type="ECO:0000256" key="9">
    <source>
        <dbReference type="ARBA" id="ARBA00022984"/>
    </source>
</evidence>
<dbReference type="GO" id="GO:0016740">
    <property type="term" value="F:transferase activity"/>
    <property type="evidence" value="ECO:0007669"/>
    <property type="project" value="UniProtKB-KW"/>
</dbReference>
<evidence type="ECO:0000256" key="8">
    <source>
        <dbReference type="ARBA" id="ARBA00022960"/>
    </source>
</evidence>
<dbReference type="InterPro" id="IPR041597">
    <property type="entry name" value="Ldt_C"/>
</dbReference>
<evidence type="ECO:0000313" key="13">
    <source>
        <dbReference type="EMBL" id="CNT55893.1"/>
    </source>
</evidence>
<dbReference type="Pfam" id="PF17969">
    <property type="entry name" value="Ldt_C"/>
    <property type="match status" value="1"/>
</dbReference>
<comment type="similarity">
    <text evidence="3">Belongs to the YkuD family.</text>
</comment>
<dbReference type="InterPro" id="IPR005490">
    <property type="entry name" value="LD_TPept_cat_dom"/>
</dbReference>
<dbReference type="GO" id="GO:0009252">
    <property type="term" value="P:peptidoglycan biosynthetic process"/>
    <property type="evidence" value="ECO:0007669"/>
    <property type="project" value="UniProtKB-UniPathway"/>
</dbReference>
<evidence type="ECO:0000256" key="11">
    <source>
        <dbReference type="PROSITE-ProRule" id="PRU01373"/>
    </source>
</evidence>
<evidence type="ECO:0000256" key="5">
    <source>
        <dbReference type="ARBA" id="ARBA00022729"/>
    </source>
</evidence>
<evidence type="ECO:0000256" key="3">
    <source>
        <dbReference type="ARBA" id="ARBA00005992"/>
    </source>
</evidence>
<accession>A0A655BLK3</accession>
<keyword evidence="6" id="KW-0574">Periplasm</keyword>
<keyword evidence="10 11" id="KW-0961">Cell wall biogenesis/degradation</keyword>
<evidence type="ECO:0000256" key="7">
    <source>
        <dbReference type="ARBA" id="ARBA00022801"/>
    </source>
</evidence>
<reference evidence="13 14" key="1">
    <citation type="submission" date="2015-03" db="EMBL/GenBank/DDBJ databases">
        <authorList>
            <consortium name="Pathogen Informatics"/>
        </authorList>
    </citation>
    <scope>NUCLEOTIDE SEQUENCE [LARGE SCALE GENOMIC DNA]</scope>
    <source>
        <strain evidence="13 14">3476</strain>
    </source>
</reference>
<evidence type="ECO:0000256" key="1">
    <source>
        <dbReference type="ARBA" id="ARBA00004418"/>
    </source>
</evidence>
<keyword evidence="9 11" id="KW-0573">Peptidoglycan synthesis</keyword>
<proteinExistence type="inferred from homology"/>
<evidence type="ECO:0000256" key="6">
    <source>
        <dbReference type="ARBA" id="ARBA00022764"/>
    </source>
</evidence>
<comment type="caution">
    <text evidence="11">Lacks conserved residue(s) required for the propagation of feature annotation.</text>
</comment>
<keyword evidence="8 11" id="KW-0133">Cell shape</keyword>
<dbReference type="UniPathway" id="UPA00219"/>
<keyword evidence="5" id="KW-0732">Signal</keyword>
<dbReference type="GO" id="GO:0008360">
    <property type="term" value="P:regulation of cell shape"/>
    <property type="evidence" value="ECO:0007669"/>
    <property type="project" value="UniProtKB-UniRule"/>
</dbReference>
<comment type="pathway">
    <text evidence="2 11">Cell wall biogenesis; peptidoglycan biosynthesis.</text>
</comment>
<dbReference type="EC" id="2.-.-.-" evidence="13"/>
<dbReference type="Pfam" id="PF03734">
    <property type="entry name" value="YkuD"/>
    <property type="match status" value="1"/>
</dbReference>
<keyword evidence="7" id="KW-0378">Hydrolase</keyword>
<evidence type="ECO:0000313" key="14">
    <source>
        <dbReference type="Proteomes" id="UP000039541"/>
    </source>
</evidence>
<dbReference type="Proteomes" id="UP000039541">
    <property type="component" value="Unassembled WGS sequence"/>
</dbReference>
<organism evidence="13 14">
    <name type="scientific">Salmonella enterica subsp. enterica serovar Bovismorbificans</name>
    <dbReference type="NCBI Taxonomy" id="58097"/>
    <lineage>
        <taxon>Bacteria</taxon>
        <taxon>Pseudomonadati</taxon>
        <taxon>Pseudomonadota</taxon>
        <taxon>Gammaproteobacteria</taxon>
        <taxon>Enterobacterales</taxon>
        <taxon>Enterobacteriaceae</taxon>
        <taxon>Salmonella</taxon>
    </lineage>
</organism>
<comment type="subcellular location">
    <subcellularLocation>
        <location evidence="1">Periplasm</location>
    </subcellularLocation>
</comment>
<dbReference type="GO" id="GO:0071555">
    <property type="term" value="P:cell wall organization"/>
    <property type="evidence" value="ECO:0007669"/>
    <property type="project" value="UniProtKB-UniRule"/>
</dbReference>
<dbReference type="AlphaFoldDB" id="A0A655BLK3"/>
<dbReference type="InterPro" id="IPR038063">
    <property type="entry name" value="Transpep_catalytic_dom"/>
</dbReference>